<gene>
    <name evidence="1" type="ORF">NDU88_011869</name>
</gene>
<accession>A0AAV7QZU6</accession>
<reference evidence="1" key="1">
    <citation type="journal article" date="2022" name="bioRxiv">
        <title>Sequencing and chromosome-scale assembly of the giantPleurodeles waltlgenome.</title>
        <authorList>
            <person name="Brown T."/>
            <person name="Elewa A."/>
            <person name="Iarovenko S."/>
            <person name="Subramanian E."/>
            <person name="Araus A.J."/>
            <person name="Petzold A."/>
            <person name="Susuki M."/>
            <person name="Suzuki K.-i.T."/>
            <person name="Hayashi T."/>
            <person name="Toyoda A."/>
            <person name="Oliveira C."/>
            <person name="Osipova E."/>
            <person name="Leigh N.D."/>
            <person name="Simon A."/>
            <person name="Yun M.H."/>
        </authorList>
    </citation>
    <scope>NUCLEOTIDE SEQUENCE</scope>
    <source>
        <strain evidence="1">20211129_DDA</strain>
        <tissue evidence="1">Liver</tissue>
    </source>
</reference>
<dbReference type="Proteomes" id="UP001066276">
    <property type="component" value="Chromosome 6"/>
</dbReference>
<evidence type="ECO:0000313" key="2">
    <source>
        <dbReference type="Proteomes" id="UP001066276"/>
    </source>
</evidence>
<feature type="non-terminal residue" evidence="1">
    <location>
        <position position="108"/>
    </location>
</feature>
<dbReference type="EMBL" id="JANPWB010000010">
    <property type="protein sequence ID" value="KAJ1145583.1"/>
    <property type="molecule type" value="Genomic_DNA"/>
</dbReference>
<sequence>MNERDFLESMDLELNRPEVTPFKLKSRFNPPATHDSIDTFHEVVVRELFEVWRSSKKGDYESNPDQAQKLALKSLIDDRNIEIKPSDKGGNVVLWDVNKYCKEAERQL</sequence>
<protein>
    <submittedName>
        <fullName evidence="1">Uncharacterized protein</fullName>
    </submittedName>
</protein>
<keyword evidence="2" id="KW-1185">Reference proteome</keyword>
<name>A0AAV7QZU6_PLEWA</name>
<dbReference type="AlphaFoldDB" id="A0AAV7QZU6"/>
<evidence type="ECO:0000313" key="1">
    <source>
        <dbReference type="EMBL" id="KAJ1145583.1"/>
    </source>
</evidence>
<organism evidence="1 2">
    <name type="scientific">Pleurodeles waltl</name>
    <name type="common">Iberian ribbed newt</name>
    <dbReference type="NCBI Taxonomy" id="8319"/>
    <lineage>
        <taxon>Eukaryota</taxon>
        <taxon>Metazoa</taxon>
        <taxon>Chordata</taxon>
        <taxon>Craniata</taxon>
        <taxon>Vertebrata</taxon>
        <taxon>Euteleostomi</taxon>
        <taxon>Amphibia</taxon>
        <taxon>Batrachia</taxon>
        <taxon>Caudata</taxon>
        <taxon>Salamandroidea</taxon>
        <taxon>Salamandridae</taxon>
        <taxon>Pleurodelinae</taxon>
        <taxon>Pleurodeles</taxon>
    </lineage>
</organism>
<proteinExistence type="predicted"/>
<comment type="caution">
    <text evidence="1">The sequence shown here is derived from an EMBL/GenBank/DDBJ whole genome shotgun (WGS) entry which is preliminary data.</text>
</comment>